<dbReference type="EMBL" id="SPHZ02000009">
    <property type="protein sequence ID" value="KAF0900297.1"/>
    <property type="molecule type" value="Genomic_DNA"/>
</dbReference>
<evidence type="ECO:0000313" key="2">
    <source>
        <dbReference type="EMBL" id="KAF0900297.1"/>
    </source>
</evidence>
<feature type="compositionally biased region" description="Pro residues" evidence="1">
    <location>
        <begin position="79"/>
        <end position="95"/>
    </location>
</feature>
<keyword evidence="3" id="KW-1185">Reference proteome</keyword>
<dbReference type="Proteomes" id="UP000479710">
    <property type="component" value="Unassembled WGS sequence"/>
</dbReference>
<reference evidence="2 3" key="1">
    <citation type="submission" date="2019-11" db="EMBL/GenBank/DDBJ databases">
        <title>Whole genome sequence of Oryza granulata.</title>
        <authorList>
            <person name="Li W."/>
        </authorList>
    </citation>
    <scope>NUCLEOTIDE SEQUENCE [LARGE SCALE GENOMIC DNA]</scope>
    <source>
        <strain evidence="3">cv. Menghai</strain>
        <tissue evidence="2">Leaf</tissue>
    </source>
</reference>
<feature type="region of interest" description="Disordered" evidence="1">
    <location>
        <begin position="16"/>
        <end position="107"/>
    </location>
</feature>
<protein>
    <submittedName>
        <fullName evidence="2">Uncharacterized protein</fullName>
    </submittedName>
</protein>
<organism evidence="2 3">
    <name type="scientific">Oryza meyeriana var. granulata</name>
    <dbReference type="NCBI Taxonomy" id="110450"/>
    <lineage>
        <taxon>Eukaryota</taxon>
        <taxon>Viridiplantae</taxon>
        <taxon>Streptophyta</taxon>
        <taxon>Embryophyta</taxon>
        <taxon>Tracheophyta</taxon>
        <taxon>Spermatophyta</taxon>
        <taxon>Magnoliopsida</taxon>
        <taxon>Liliopsida</taxon>
        <taxon>Poales</taxon>
        <taxon>Poaceae</taxon>
        <taxon>BOP clade</taxon>
        <taxon>Oryzoideae</taxon>
        <taxon>Oryzeae</taxon>
        <taxon>Oryzinae</taxon>
        <taxon>Oryza</taxon>
        <taxon>Oryza meyeriana</taxon>
    </lineage>
</organism>
<feature type="compositionally biased region" description="Pro residues" evidence="1">
    <location>
        <begin position="50"/>
        <end position="70"/>
    </location>
</feature>
<evidence type="ECO:0000256" key="1">
    <source>
        <dbReference type="SAM" id="MobiDB-lite"/>
    </source>
</evidence>
<sequence>MRASTQSLLRCCRQAVLHRRRPAPPPATPSPPALPLPPTCAVATYRLPASPLPEPPACRRPHPQSSPPESLPATAPRHLPAPPLPEPPAGQPPQLPATCLRVVGWKP</sequence>
<dbReference type="AlphaFoldDB" id="A0A6G1CJS8"/>
<comment type="caution">
    <text evidence="2">The sequence shown here is derived from an EMBL/GenBank/DDBJ whole genome shotgun (WGS) entry which is preliminary data.</text>
</comment>
<proteinExistence type="predicted"/>
<name>A0A6G1CJS8_9ORYZ</name>
<gene>
    <name evidence="2" type="ORF">E2562_030464</name>
</gene>
<evidence type="ECO:0000313" key="3">
    <source>
        <dbReference type="Proteomes" id="UP000479710"/>
    </source>
</evidence>
<feature type="compositionally biased region" description="Pro residues" evidence="1">
    <location>
        <begin position="23"/>
        <end position="38"/>
    </location>
</feature>
<accession>A0A6G1CJS8</accession>